<evidence type="ECO:0000313" key="4">
    <source>
        <dbReference type="Proteomes" id="UP000054558"/>
    </source>
</evidence>
<dbReference type="AlphaFoldDB" id="A0A1Y1HV58"/>
<dbReference type="OMA" id="DHDTCIN"/>
<keyword evidence="1" id="KW-0175">Coiled coil</keyword>
<dbReference type="OrthoDB" id="2018620at2759"/>
<protein>
    <recommendedName>
        <fullName evidence="5">UVR domain-containing protein</fullName>
    </recommendedName>
</protein>
<evidence type="ECO:0000313" key="3">
    <source>
        <dbReference type="EMBL" id="GAQ82520.1"/>
    </source>
</evidence>
<evidence type="ECO:0000256" key="1">
    <source>
        <dbReference type="SAM" id="Coils"/>
    </source>
</evidence>
<keyword evidence="4" id="KW-1185">Reference proteome</keyword>
<accession>A0A1Y1HV58</accession>
<gene>
    <name evidence="3" type="ORF">KFL_001140080</name>
</gene>
<evidence type="ECO:0000256" key="2">
    <source>
        <dbReference type="SAM" id="MobiDB-lite"/>
    </source>
</evidence>
<reference evidence="3 4" key="1">
    <citation type="journal article" date="2014" name="Nat. Commun.">
        <title>Klebsormidium flaccidum genome reveals primary factors for plant terrestrial adaptation.</title>
        <authorList>
            <person name="Hori K."/>
            <person name="Maruyama F."/>
            <person name="Fujisawa T."/>
            <person name="Togashi T."/>
            <person name="Yamamoto N."/>
            <person name="Seo M."/>
            <person name="Sato S."/>
            <person name="Yamada T."/>
            <person name="Mori H."/>
            <person name="Tajima N."/>
            <person name="Moriyama T."/>
            <person name="Ikeuchi M."/>
            <person name="Watanabe M."/>
            <person name="Wada H."/>
            <person name="Kobayashi K."/>
            <person name="Saito M."/>
            <person name="Masuda T."/>
            <person name="Sasaki-Sekimoto Y."/>
            <person name="Mashiguchi K."/>
            <person name="Awai K."/>
            <person name="Shimojima M."/>
            <person name="Masuda S."/>
            <person name="Iwai M."/>
            <person name="Nobusawa T."/>
            <person name="Narise T."/>
            <person name="Kondo S."/>
            <person name="Saito H."/>
            <person name="Sato R."/>
            <person name="Murakawa M."/>
            <person name="Ihara Y."/>
            <person name="Oshima-Yamada Y."/>
            <person name="Ohtaka K."/>
            <person name="Satoh M."/>
            <person name="Sonobe K."/>
            <person name="Ishii M."/>
            <person name="Ohtani R."/>
            <person name="Kanamori-Sato M."/>
            <person name="Honoki R."/>
            <person name="Miyazaki D."/>
            <person name="Mochizuki H."/>
            <person name="Umetsu J."/>
            <person name="Higashi K."/>
            <person name="Shibata D."/>
            <person name="Kamiya Y."/>
            <person name="Sato N."/>
            <person name="Nakamura Y."/>
            <person name="Tabata S."/>
            <person name="Ida S."/>
            <person name="Kurokawa K."/>
            <person name="Ohta H."/>
        </authorList>
    </citation>
    <scope>NUCLEOTIDE SEQUENCE [LARGE SCALE GENOMIC DNA]</scope>
    <source>
        <strain evidence="3 4">NIES-2285</strain>
    </source>
</reference>
<feature type="region of interest" description="Disordered" evidence="2">
    <location>
        <begin position="16"/>
        <end position="55"/>
    </location>
</feature>
<dbReference type="Proteomes" id="UP000054558">
    <property type="component" value="Unassembled WGS sequence"/>
</dbReference>
<name>A0A1Y1HV58_KLENI</name>
<sequence length="303" mass="33949">MTHVIDFDGWHFAPESLGQGSEASADEVVPASRSLALEDKPRDGLQSEAGGSRRDLQLETAGEHYAEKRDGGAGGRFFEVLMTSMHNVDNGCILGLLCTGNNRGPWLEGLREFPLFLNKLGADALQQALDKGGLPHALESLERMQDHDLQKIWVTAFDDERRGGEFSLLDERTGERKQLTSTFPQALGVAIRYREPFLLERDALLSANADFVDRMVINPKAREHPDDVDMLARLSTKMRLVAARVTDLERELTSAVEAEQYEDAARLKIELERAQLETDAALPGLLKELKDLYLQKMRIFFKL</sequence>
<feature type="coiled-coil region" evidence="1">
    <location>
        <begin position="231"/>
        <end position="277"/>
    </location>
</feature>
<evidence type="ECO:0008006" key="5">
    <source>
        <dbReference type="Google" id="ProtNLM"/>
    </source>
</evidence>
<organism evidence="3 4">
    <name type="scientific">Klebsormidium nitens</name>
    <name type="common">Green alga</name>
    <name type="synonym">Ulothrix nitens</name>
    <dbReference type="NCBI Taxonomy" id="105231"/>
    <lineage>
        <taxon>Eukaryota</taxon>
        <taxon>Viridiplantae</taxon>
        <taxon>Streptophyta</taxon>
        <taxon>Klebsormidiophyceae</taxon>
        <taxon>Klebsormidiales</taxon>
        <taxon>Klebsormidiaceae</taxon>
        <taxon>Klebsormidium</taxon>
    </lineage>
</organism>
<feature type="compositionally biased region" description="Basic and acidic residues" evidence="2">
    <location>
        <begin position="36"/>
        <end position="55"/>
    </location>
</feature>
<dbReference type="EMBL" id="DF237063">
    <property type="protein sequence ID" value="GAQ82520.1"/>
    <property type="molecule type" value="Genomic_DNA"/>
</dbReference>
<proteinExistence type="predicted"/>